<dbReference type="Proteomes" id="UP000614047">
    <property type="component" value="Unassembled WGS sequence"/>
</dbReference>
<dbReference type="InterPro" id="IPR001754">
    <property type="entry name" value="OMPdeCOase_dom"/>
</dbReference>
<comment type="caution">
    <text evidence="3">The sequence shown here is derived from an EMBL/GenBank/DDBJ whole genome shotgun (WGS) entry which is preliminary data.</text>
</comment>
<dbReference type="PANTHER" id="PTHR35039">
    <property type="entry name" value="3-KETO-L-GULONATE-6-PHOSPHATE DECARBOXYLASE SGBH-RELATED"/>
    <property type="match status" value="1"/>
</dbReference>
<accession>A0A931DEL6</accession>
<evidence type="ECO:0000256" key="1">
    <source>
        <dbReference type="ARBA" id="ARBA00023239"/>
    </source>
</evidence>
<dbReference type="SMART" id="SM00934">
    <property type="entry name" value="OMPdecase"/>
    <property type="match status" value="1"/>
</dbReference>
<evidence type="ECO:0000259" key="2">
    <source>
        <dbReference type="SMART" id="SM00934"/>
    </source>
</evidence>
<evidence type="ECO:0000313" key="3">
    <source>
        <dbReference type="EMBL" id="MBG6088675.1"/>
    </source>
</evidence>
<proteinExistence type="predicted"/>
<dbReference type="InterPro" id="IPR011060">
    <property type="entry name" value="RibuloseP-bd_barrel"/>
</dbReference>
<dbReference type="GO" id="GO:0004590">
    <property type="term" value="F:orotidine-5'-phosphate decarboxylase activity"/>
    <property type="evidence" value="ECO:0007669"/>
    <property type="project" value="InterPro"/>
</dbReference>
<dbReference type="EMBL" id="JADOUA010000001">
    <property type="protein sequence ID" value="MBG6088675.1"/>
    <property type="molecule type" value="Genomic_DNA"/>
</dbReference>
<dbReference type="AlphaFoldDB" id="A0A931DEL6"/>
<dbReference type="InterPro" id="IPR013785">
    <property type="entry name" value="Aldolase_TIM"/>
</dbReference>
<dbReference type="GO" id="GO:0006207">
    <property type="term" value="P:'de novo' pyrimidine nucleobase biosynthetic process"/>
    <property type="evidence" value="ECO:0007669"/>
    <property type="project" value="InterPro"/>
</dbReference>
<evidence type="ECO:0000313" key="4">
    <source>
        <dbReference type="Proteomes" id="UP000614047"/>
    </source>
</evidence>
<dbReference type="RefSeq" id="WP_197011368.1">
    <property type="nucleotide sequence ID" value="NZ_BAABES010000005.1"/>
</dbReference>
<dbReference type="EC" id="4.1.2.43" evidence="3"/>
<keyword evidence="4" id="KW-1185">Reference proteome</keyword>
<sequence length="219" mass="23071">MLLQLAIDDPAHLGVVPEVIDLVDIVEVGTPVLKRFGLASITTLRERSGGRPVLADTKTVDGGAKEAEMVFGAGASLMTVLSCASPATHAAAGRVAREYGAHVVVDTIADRRLPRRPGRFPGHCDYLALHSPTDRRLDGEDDTRHIDAVASMRALGYRVSLAGGIGPANLAAVAEAAPEIVVVGGAITRAENPRRTAEWIVSTLNGHTRGRPPSRNSPK</sequence>
<reference evidence="3" key="1">
    <citation type="submission" date="2020-11" db="EMBL/GenBank/DDBJ databases">
        <title>Sequencing the genomes of 1000 actinobacteria strains.</title>
        <authorList>
            <person name="Klenk H.-P."/>
        </authorList>
    </citation>
    <scope>NUCLEOTIDE SEQUENCE</scope>
    <source>
        <strain evidence="3">DSM 43175</strain>
    </source>
</reference>
<name>A0A931DEL6_9ACTN</name>
<dbReference type="Pfam" id="PF00215">
    <property type="entry name" value="OMPdecase"/>
    <property type="match status" value="1"/>
</dbReference>
<keyword evidence="1 3" id="KW-0456">Lyase</keyword>
<gene>
    <name evidence="3" type="ORF">IW256_002788</name>
</gene>
<protein>
    <submittedName>
        <fullName evidence="3">3-hexulose-6-phosphate synthase</fullName>
        <ecNumber evidence="3">4.1.2.43</ecNumber>
    </submittedName>
</protein>
<dbReference type="PANTHER" id="PTHR35039:SF3">
    <property type="entry name" value="3-KETO-L-GULONATE-6-PHOSPHATE DECARBOXYLASE SGBH-RELATED"/>
    <property type="match status" value="1"/>
</dbReference>
<dbReference type="Gene3D" id="3.20.20.70">
    <property type="entry name" value="Aldolase class I"/>
    <property type="match status" value="1"/>
</dbReference>
<organism evidence="3 4">
    <name type="scientific">Actinomadura viridis</name>
    <dbReference type="NCBI Taxonomy" id="58110"/>
    <lineage>
        <taxon>Bacteria</taxon>
        <taxon>Bacillati</taxon>
        <taxon>Actinomycetota</taxon>
        <taxon>Actinomycetes</taxon>
        <taxon>Streptosporangiales</taxon>
        <taxon>Thermomonosporaceae</taxon>
        <taxon>Actinomadura</taxon>
    </lineage>
</organism>
<dbReference type="GO" id="GO:0019854">
    <property type="term" value="P:L-ascorbic acid catabolic process"/>
    <property type="evidence" value="ECO:0007669"/>
    <property type="project" value="TreeGrafter"/>
</dbReference>
<feature type="domain" description="Orotidine 5'-phosphate decarboxylase" evidence="2">
    <location>
        <begin position="2"/>
        <end position="200"/>
    </location>
</feature>
<dbReference type="GO" id="GO:0033982">
    <property type="term" value="F:3-dehydro-L-gulonate-6-phosphate decarboxylase activity"/>
    <property type="evidence" value="ECO:0007669"/>
    <property type="project" value="TreeGrafter"/>
</dbReference>
<dbReference type="SUPFAM" id="SSF51366">
    <property type="entry name" value="Ribulose-phoshate binding barrel"/>
    <property type="match status" value="1"/>
</dbReference>
<dbReference type="GO" id="GO:0043801">
    <property type="term" value="F:hexulose-6-phosphate synthase activity"/>
    <property type="evidence" value="ECO:0007669"/>
    <property type="project" value="UniProtKB-EC"/>
</dbReference>